<feature type="region of interest" description="Disordered" evidence="1">
    <location>
        <begin position="54"/>
        <end position="182"/>
    </location>
</feature>
<evidence type="ECO:0000256" key="1">
    <source>
        <dbReference type="SAM" id="MobiDB-lite"/>
    </source>
</evidence>
<protein>
    <submittedName>
        <fullName evidence="2">Uncharacterized protein</fullName>
    </submittedName>
</protein>
<comment type="caution">
    <text evidence="2">The sequence shown here is derived from an EMBL/GenBank/DDBJ whole genome shotgun (WGS) entry which is preliminary data.</text>
</comment>
<evidence type="ECO:0000313" key="3">
    <source>
        <dbReference type="Proteomes" id="UP001178507"/>
    </source>
</evidence>
<name>A0AA36MHH2_9DINO</name>
<dbReference type="EMBL" id="CAUJNA010000125">
    <property type="protein sequence ID" value="CAJ1372254.1"/>
    <property type="molecule type" value="Genomic_DNA"/>
</dbReference>
<feature type="region of interest" description="Disordered" evidence="1">
    <location>
        <begin position="236"/>
        <end position="310"/>
    </location>
</feature>
<feature type="compositionally biased region" description="Basic and acidic residues" evidence="1">
    <location>
        <begin position="266"/>
        <end position="295"/>
    </location>
</feature>
<organism evidence="2 3">
    <name type="scientific">Effrenium voratum</name>
    <dbReference type="NCBI Taxonomy" id="2562239"/>
    <lineage>
        <taxon>Eukaryota</taxon>
        <taxon>Sar</taxon>
        <taxon>Alveolata</taxon>
        <taxon>Dinophyceae</taxon>
        <taxon>Suessiales</taxon>
        <taxon>Symbiodiniaceae</taxon>
        <taxon>Effrenium</taxon>
    </lineage>
</organism>
<feature type="region of interest" description="Disordered" evidence="1">
    <location>
        <begin position="362"/>
        <end position="488"/>
    </location>
</feature>
<dbReference type="Proteomes" id="UP001178507">
    <property type="component" value="Unassembled WGS sequence"/>
</dbReference>
<accession>A0AA36MHH2</accession>
<reference evidence="2" key="1">
    <citation type="submission" date="2023-08" db="EMBL/GenBank/DDBJ databases">
        <authorList>
            <person name="Chen Y."/>
            <person name="Shah S."/>
            <person name="Dougan E. K."/>
            <person name="Thang M."/>
            <person name="Chan C."/>
        </authorList>
    </citation>
    <scope>NUCLEOTIDE SEQUENCE</scope>
</reference>
<feature type="compositionally biased region" description="Basic and acidic residues" evidence="1">
    <location>
        <begin position="104"/>
        <end position="117"/>
    </location>
</feature>
<keyword evidence="3" id="KW-1185">Reference proteome</keyword>
<feature type="compositionally biased region" description="Basic and acidic residues" evidence="1">
    <location>
        <begin position="64"/>
        <end position="76"/>
    </location>
</feature>
<dbReference type="AlphaFoldDB" id="A0AA36MHH2"/>
<proteinExistence type="predicted"/>
<feature type="compositionally biased region" description="Low complexity" evidence="1">
    <location>
        <begin position="236"/>
        <end position="263"/>
    </location>
</feature>
<evidence type="ECO:0000313" key="2">
    <source>
        <dbReference type="EMBL" id="CAJ1372254.1"/>
    </source>
</evidence>
<gene>
    <name evidence="2" type="ORF">EVOR1521_LOCUS2373</name>
</gene>
<feature type="compositionally biased region" description="Low complexity" evidence="1">
    <location>
        <begin position="379"/>
        <end position="414"/>
    </location>
</feature>
<feature type="region of interest" description="Disordered" evidence="1">
    <location>
        <begin position="509"/>
        <end position="542"/>
    </location>
</feature>
<sequence>MRGAEADKSRGAEVFTALDVGKRGWVELRYAIGALAAFGLSKKEHLAMAEALESAARPGGRGSSDQRHVDKKKFIEALKPSPGAASRSKSWTRVRGAVRFAKSGRPDAEKSVGRKDSPTSTWDWPTGPVGAQVGSPASSRPSSRSDKSPRSPAPDPWWHIPQLAPAGLPATPDAWRAAARRAEQEGRNAAAAEIALLRMTAGLQAPAGKAEWPKFKPPAFARVASETALLSSVSTSAGSAESSSARLRSPGSVSFSPRSFSRSARGRRDAEVSPRGRREDLRRPRVEANTAREKSNWSPCKWPPSARWPSTQLPHNVNNWPIAGDDKPTGLDTWTHLLFSTGLRSSPLQTPFKCGQCRSVNSPDSAFCRKCGQRRSRSSRSASPGARPGARASARSASAGAAGQSESRSASGQRSPRERSSQRSVGPAARGVTRQVSAGSGSARKPRNVASANRDRTVWSTSREPRREASSAKPKPKLKPKVFGKPSTADLVRLQRELKAQIDTVSRALEGPRAARQNKAKPKASARQLKENDLQVPQFRFS</sequence>
<feature type="compositionally biased region" description="Basic and acidic residues" evidence="1">
    <location>
        <begin position="453"/>
        <end position="470"/>
    </location>
</feature>